<comment type="caution">
    <text evidence="1">The sequence shown here is derived from an EMBL/GenBank/DDBJ whole genome shotgun (WGS) entry which is preliminary data.</text>
</comment>
<reference evidence="1 2" key="1">
    <citation type="journal article" date="2019" name="Int. J. Syst. Evol. Microbiol.">
        <title>The Global Catalogue of Microorganisms (GCM) 10K type strain sequencing project: providing services to taxonomists for standard genome sequencing and annotation.</title>
        <authorList>
            <consortium name="The Broad Institute Genomics Platform"/>
            <consortium name="The Broad Institute Genome Sequencing Center for Infectious Disease"/>
            <person name="Wu L."/>
            <person name="Ma J."/>
        </authorList>
    </citation>
    <scope>NUCLEOTIDE SEQUENCE [LARGE SCALE GENOMIC DNA]</scope>
    <source>
        <strain evidence="1 2">JCM 16343</strain>
    </source>
</reference>
<organism evidence="1 2">
    <name type="scientific">Psychrobacter aestuarii</name>
    <dbReference type="NCBI Taxonomy" id="556327"/>
    <lineage>
        <taxon>Bacteria</taxon>
        <taxon>Pseudomonadati</taxon>
        <taxon>Pseudomonadota</taxon>
        <taxon>Gammaproteobacteria</taxon>
        <taxon>Moraxellales</taxon>
        <taxon>Moraxellaceae</taxon>
        <taxon>Psychrobacter</taxon>
    </lineage>
</organism>
<evidence type="ECO:0000313" key="2">
    <source>
        <dbReference type="Proteomes" id="UP001501787"/>
    </source>
</evidence>
<gene>
    <name evidence="1" type="ORF">GCM10009129_16110</name>
</gene>
<evidence type="ECO:0008006" key="3">
    <source>
        <dbReference type="Google" id="ProtNLM"/>
    </source>
</evidence>
<keyword evidence="2" id="KW-1185">Reference proteome</keyword>
<name>A0ABN0VWT9_9GAMM</name>
<dbReference type="EMBL" id="BAAAFR010000005">
    <property type="protein sequence ID" value="GAA0319257.1"/>
    <property type="molecule type" value="Genomic_DNA"/>
</dbReference>
<accession>A0ABN0VWT9</accession>
<sequence length="296" mass="32253">MNIQLEDGSFIGGERLISALYRTDLVPVPVTLELVVRADDALYTLLSVDKSVVMPNGVHLVVVKSQVINQQGIKAGHRIAALHVVAVLAGCQALIGVTKRAVSLESTSFNQIYRALGAKIRIKKDIKVSRFVCLKGQIPTTSIAEALQREAAVVCHTDDGVNVIGLNDLFVGEATLFDKSAVQWIDNPNAVRRGNINYLSIDDNGSDIIGQAQSERGLGYYPRANTRELQNLRRILITKATIIRQLDERLNAGKLIQINDQKLVALTAAHRYDTGAAGGNSVMATRAWLAQVEKHL</sequence>
<evidence type="ECO:0000313" key="1">
    <source>
        <dbReference type="EMBL" id="GAA0319257.1"/>
    </source>
</evidence>
<protein>
    <recommendedName>
        <fullName evidence="3">Phage tail protein</fullName>
    </recommendedName>
</protein>
<dbReference type="Proteomes" id="UP001501787">
    <property type="component" value="Unassembled WGS sequence"/>
</dbReference>
<proteinExistence type="predicted"/>
<dbReference type="RefSeq" id="WP_201505397.1">
    <property type="nucleotide sequence ID" value="NZ_BAAAFR010000005.1"/>
</dbReference>